<keyword evidence="3" id="KW-1185">Reference proteome</keyword>
<feature type="transmembrane region" description="Helical" evidence="1">
    <location>
        <begin position="204"/>
        <end position="222"/>
    </location>
</feature>
<keyword evidence="1" id="KW-0472">Membrane</keyword>
<dbReference type="InterPro" id="IPR008875">
    <property type="entry name" value="TraX"/>
</dbReference>
<dbReference type="EMBL" id="CP017634">
    <property type="protein sequence ID" value="ATW26050.1"/>
    <property type="molecule type" value="Genomic_DNA"/>
</dbReference>
<proteinExistence type="predicted"/>
<dbReference type="OrthoDB" id="9781069at2"/>
<protein>
    <recommendedName>
        <fullName evidence="4">TraX protein</fullName>
    </recommendedName>
</protein>
<feature type="transmembrane region" description="Helical" evidence="1">
    <location>
        <begin position="80"/>
        <end position="98"/>
    </location>
</feature>
<keyword evidence="1" id="KW-0812">Transmembrane</keyword>
<dbReference type="KEGG" id="fwa:DCMF_15855"/>
<dbReference type="RefSeq" id="WP_148135325.1">
    <property type="nucleotide sequence ID" value="NZ_CP017634.1"/>
</dbReference>
<keyword evidence="1" id="KW-1133">Transmembrane helix</keyword>
<sequence>MNGFQMKVLACACMFIDHVGVIFFPQEIFLRVIGRLSFPLFAWLLATGFLHTRNVFRYLRRLIFCAVLLQIPYSAYFKDFYLNIFFTLFLGLAAIYLYRATSNQVKGFGAVFLIALFSELIQADYGFYGVLSIFLFYFFYTDFKKMVLSQGLLNMVDLGLAAFAAGWRLSNISSVDLVQPFSLGALFFIFWYNGQRGRNLKYTFYIFYPAHLVFLYGIKLLLAY</sequence>
<evidence type="ECO:0000313" key="3">
    <source>
        <dbReference type="Proteomes" id="UP000323521"/>
    </source>
</evidence>
<feature type="transmembrane region" description="Helical" evidence="1">
    <location>
        <begin position="174"/>
        <end position="192"/>
    </location>
</feature>
<accession>A0A3G1KUE3</accession>
<reference evidence="2 3" key="1">
    <citation type="submission" date="2016-10" db="EMBL/GenBank/DDBJ databases">
        <title>Complete Genome Sequence of Peptococcaceae strain DCMF.</title>
        <authorList>
            <person name="Edwards R.J."/>
            <person name="Holland S.I."/>
            <person name="Deshpande N.P."/>
            <person name="Wong Y.K."/>
            <person name="Ertan H."/>
            <person name="Manefield M."/>
            <person name="Russell T.L."/>
            <person name="Lee M.J."/>
        </authorList>
    </citation>
    <scope>NUCLEOTIDE SEQUENCE [LARGE SCALE GENOMIC DNA]</scope>
    <source>
        <strain evidence="2 3">DCMF</strain>
    </source>
</reference>
<evidence type="ECO:0008006" key="4">
    <source>
        <dbReference type="Google" id="ProtNLM"/>
    </source>
</evidence>
<dbReference type="AlphaFoldDB" id="A0A3G1KUE3"/>
<feature type="transmembrane region" description="Helical" evidence="1">
    <location>
        <begin position="110"/>
        <end position="140"/>
    </location>
</feature>
<feature type="transmembrane region" description="Helical" evidence="1">
    <location>
        <begin position="146"/>
        <end position="167"/>
    </location>
</feature>
<organism evidence="2 3">
    <name type="scientific">Formimonas warabiya</name>
    <dbReference type="NCBI Taxonomy" id="1761012"/>
    <lineage>
        <taxon>Bacteria</taxon>
        <taxon>Bacillati</taxon>
        <taxon>Bacillota</taxon>
        <taxon>Clostridia</taxon>
        <taxon>Eubacteriales</taxon>
        <taxon>Peptococcaceae</taxon>
        <taxon>Candidatus Formimonas</taxon>
    </lineage>
</organism>
<dbReference type="Pfam" id="PF05857">
    <property type="entry name" value="TraX"/>
    <property type="match status" value="1"/>
</dbReference>
<feature type="transmembrane region" description="Helical" evidence="1">
    <location>
        <begin position="32"/>
        <end position="51"/>
    </location>
</feature>
<gene>
    <name evidence="2" type="ORF">DCMF_15855</name>
</gene>
<evidence type="ECO:0000256" key="1">
    <source>
        <dbReference type="SAM" id="Phobius"/>
    </source>
</evidence>
<evidence type="ECO:0000313" key="2">
    <source>
        <dbReference type="EMBL" id="ATW26050.1"/>
    </source>
</evidence>
<dbReference type="Proteomes" id="UP000323521">
    <property type="component" value="Chromosome"/>
</dbReference>
<name>A0A3G1KUE3_FORW1</name>